<dbReference type="AlphaFoldDB" id="A0AAN9S794"/>
<sequence>MRWKPPLSEDFFIKACLDDHKSLFCIKFLDLSSNNLLGPFPISILQLITLSYLSLSSNKFNGPNLFGLDLHDNKLRGSMPPFPEQVTYLDYSNNKFNSFIPQDIGNYQSTILFLSLSNITLYGSIPDSLCNASNVKVLDLFLNNFYGTIPTCLMMMSGTLEVLNLKKKKLSGSIPDTIPTSCNLWTLNLHGNLLDGPIPQSLAHCSKLEVLDHGFNQITGSFPCFLKEISTLRILVLRNNKFQGSISCSKANKAWEMLQIMDIAFNNFSGKLPEKYFTTWKRKVIHNEHKADSKVIEKKVEFGGGGIYYQASVTVT</sequence>
<dbReference type="Gene3D" id="3.80.10.10">
    <property type="entry name" value="Ribonuclease Inhibitor"/>
    <property type="match status" value="1"/>
</dbReference>
<protein>
    <submittedName>
        <fullName evidence="3">Uncharacterized protein</fullName>
    </submittedName>
</protein>
<proteinExistence type="predicted"/>
<dbReference type="InterPro" id="IPR001611">
    <property type="entry name" value="Leu-rich_rpt"/>
</dbReference>
<evidence type="ECO:0000313" key="4">
    <source>
        <dbReference type="Proteomes" id="UP001386955"/>
    </source>
</evidence>
<dbReference type="InterPro" id="IPR032675">
    <property type="entry name" value="LRR_dom_sf"/>
</dbReference>
<evidence type="ECO:0000256" key="1">
    <source>
        <dbReference type="ARBA" id="ARBA00022614"/>
    </source>
</evidence>
<reference evidence="3 4" key="1">
    <citation type="submission" date="2024-01" db="EMBL/GenBank/DDBJ databases">
        <title>The genomes of 5 underutilized Papilionoideae crops provide insights into root nodulation and disease resistanc.</title>
        <authorList>
            <person name="Jiang F."/>
        </authorList>
    </citation>
    <scope>NUCLEOTIDE SEQUENCE [LARGE SCALE GENOMIC DNA]</scope>
    <source>
        <strain evidence="3">DUOXIRENSHENG_FW03</strain>
        <tissue evidence="3">Leaves</tissue>
    </source>
</reference>
<keyword evidence="1" id="KW-0433">Leucine-rich repeat</keyword>
<name>A0AAN9S794_PSOTE</name>
<dbReference type="PANTHER" id="PTHR48065:SF5">
    <property type="entry name" value="RECEPTOR-LIKE PROTEIN CF-9 HOMOLOG"/>
    <property type="match status" value="1"/>
</dbReference>
<dbReference type="EMBL" id="JAYMYS010000006">
    <property type="protein sequence ID" value="KAK7390321.1"/>
    <property type="molecule type" value="Genomic_DNA"/>
</dbReference>
<keyword evidence="4" id="KW-1185">Reference proteome</keyword>
<evidence type="ECO:0000313" key="3">
    <source>
        <dbReference type="EMBL" id="KAK7390321.1"/>
    </source>
</evidence>
<dbReference type="PANTHER" id="PTHR48065">
    <property type="entry name" value="OS10G0469600 PROTEIN"/>
    <property type="match status" value="1"/>
</dbReference>
<dbReference type="FunFam" id="3.80.10.10:FF:000383">
    <property type="entry name" value="Leucine-rich repeat receptor protein kinase EMS1"/>
    <property type="match status" value="1"/>
</dbReference>
<accession>A0AAN9S794</accession>
<gene>
    <name evidence="3" type="ORF">VNO78_25624</name>
</gene>
<dbReference type="Pfam" id="PF00560">
    <property type="entry name" value="LRR_1"/>
    <property type="match status" value="3"/>
</dbReference>
<evidence type="ECO:0000256" key="2">
    <source>
        <dbReference type="ARBA" id="ARBA00022737"/>
    </source>
</evidence>
<dbReference type="Proteomes" id="UP001386955">
    <property type="component" value="Unassembled WGS sequence"/>
</dbReference>
<keyword evidence="2" id="KW-0677">Repeat</keyword>
<dbReference type="SUPFAM" id="SSF52047">
    <property type="entry name" value="RNI-like"/>
    <property type="match status" value="1"/>
</dbReference>
<organism evidence="3 4">
    <name type="scientific">Psophocarpus tetragonolobus</name>
    <name type="common">Winged bean</name>
    <name type="synonym">Dolichos tetragonolobus</name>
    <dbReference type="NCBI Taxonomy" id="3891"/>
    <lineage>
        <taxon>Eukaryota</taxon>
        <taxon>Viridiplantae</taxon>
        <taxon>Streptophyta</taxon>
        <taxon>Embryophyta</taxon>
        <taxon>Tracheophyta</taxon>
        <taxon>Spermatophyta</taxon>
        <taxon>Magnoliopsida</taxon>
        <taxon>eudicotyledons</taxon>
        <taxon>Gunneridae</taxon>
        <taxon>Pentapetalae</taxon>
        <taxon>rosids</taxon>
        <taxon>fabids</taxon>
        <taxon>Fabales</taxon>
        <taxon>Fabaceae</taxon>
        <taxon>Papilionoideae</taxon>
        <taxon>50 kb inversion clade</taxon>
        <taxon>NPAAA clade</taxon>
        <taxon>indigoferoid/millettioid clade</taxon>
        <taxon>Phaseoleae</taxon>
        <taxon>Psophocarpus</taxon>
    </lineage>
</organism>
<comment type="caution">
    <text evidence="3">The sequence shown here is derived from an EMBL/GenBank/DDBJ whole genome shotgun (WGS) entry which is preliminary data.</text>
</comment>